<keyword evidence="6" id="KW-0479">Metal-binding</keyword>
<keyword evidence="7" id="KW-0249">Electron transport</keyword>
<keyword evidence="4" id="KW-0349">Heme</keyword>
<dbReference type="GO" id="GO:0046872">
    <property type="term" value="F:metal ion binding"/>
    <property type="evidence" value="ECO:0007669"/>
    <property type="project" value="UniProtKB-KW"/>
</dbReference>
<evidence type="ECO:0000313" key="15">
    <source>
        <dbReference type="Proteomes" id="UP000663419"/>
    </source>
</evidence>
<dbReference type="EMBL" id="CP069102">
    <property type="protein sequence ID" value="QSS49843.1"/>
    <property type="molecule type" value="Genomic_DNA"/>
</dbReference>
<proteinExistence type="predicted"/>
<feature type="region of interest" description="Disordered" evidence="11">
    <location>
        <begin position="1"/>
        <end position="20"/>
    </location>
</feature>
<accession>A0A8A1LAZ0</accession>
<dbReference type="PANTHER" id="PTHR15422">
    <property type="entry name" value="OS05G0565100 PROTEIN"/>
    <property type="match status" value="1"/>
</dbReference>
<keyword evidence="9" id="KW-0408">Iron</keyword>
<comment type="cofactor">
    <cofactor evidence="1">
        <name>heme b</name>
        <dbReference type="ChEBI" id="CHEBI:60344"/>
    </cofactor>
</comment>
<comment type="subcellular location">
    <subcellularLocation>
        <location evidence="2">Membrane</location>
        <topology evidence="2">Multi-pass membrane protein</topology>
    </subcellularLocation>
</comment>
<dbReference type="Gene3D" id="1.20.120.1770">
    <property type="match status" value="1"/>
</dbReference>
<evidence type="ECO:0000256" key="12">
    <source>
        <dbReference type="SAM" id="Phobius"/>
    </source>
</evidence>
<feature type="transmembrane region" description="Helical" evidence="12">
    <location>
        <begin position="109"/>
        <end position="131"/>
    </location>
</feature>
<keyword evidence="10 12" id="KW-0472">Membrane</keyword>
<evidence type="ECO:0000256" key="3">
    <source>
        <dbReference type="ARBA" id="ARBA00022448"/>
    </source>
</evidence>
<evidence type="ECO:0000256" key="1">
    <source>
        <dbReference type="ARBA" id="ARBA00001970"/>
    </source>
</evidence>
<evidence type="ECO:0000256" key="10">
    <source>
        <dbReference type="ARBA" id="ARBA00023136"/>
    </source>
</evidence>
<dbReference type="SMART" id="SM00665">
    <property type="entry name" value="B561"/>
    <property type="match status" value="1"/>
</dbReference>
<keyword evidence="8 12" id="KW-1133">Transmembrane helix</keyword>
<feature type="transmembrane region" description="Helical" evidence="12">
    <location>
        <begin position="217"/>
        <end position="237"/>
    </location>
</feature>
<gene>
    <name evidence="14" type="ORF">I7I53_10323</name>
</gene>
<dbReference type="GO" id="GO:0016020">
    <property type="term" value="C:membrane"/>
    <property type="evidence" value="ECO:0007669"/>
    <property type="project" value="UniProtKB-SubCell"/>
</dbReference>
<dbReference type="InterPro" id="IPR006593">
    <property type="entry name" value="Cyt_b561/ferric_Rdtase_TM"/>
</dbReference>
<dbReference type="CDD" id="cd08761">
    <property type="entry name" value="Cyt_b561_CYB561D2_like"/>
    <property type="match status" value="1"/>
</dbReference>
<evidence type="ECO:0000256" key="5">
    <source>
        <dbReference type="ARBA" id="ARBA00022692"/>
    </source>
</evidence>
<reference evidence="14" key="1">
    <citation type="submission" date="2021-01" db="EMBL/GenBank/DDBJ databases">
        <title>Chromosome-level genome assembly of a human fungal pathogen reveals clustering of transcriptionally co-regulated genes.</title>
        <authorList>
            <person name="Voorhies M."/>
            <person name="Cohen S."/>
            <person name="Shea T.P."/>
            <person name="Petrus S."/>
            <person name="Munoz J.F."/>
            <person name="Poplawski S."/>
            <person name="Goldman W.E."/>
            <person name="Michael T."/>
            <person name="Cuomo C.A."/>
            <person name="Sil A."/>
            <person name="Beyhan S."/>
        </authorList>
    </citation>
    <scope>NUCLEOTIDE SEQUENCE</scope>
    <source>
        <strain evidence="14">H88</strain>
    </source>
</reference>
<protein>
    <submittedName>
        <fullName evidence="14">Cytochrome b561</fullName>
    </submittedName>
</protein>
<keyword evidence="3" id="KW-0813">Transport</keyword>
<evidence type="ECO:0000259" key="13">
    <source>
        <dbReference type="PROSITE" id="PS50939"/>
    </source>
</evidence>
<dbReference type="Proteomes" id="UP000663419">
    <property type="component" value="Chromosome 1"/>
</dbReference>
<feature type="domain" description="Cytochrome b561" evidence="13">
    <location>
        <begin position="41"/>
        <end position="239"/>
    </location>
</feature>
<sequence length="245" mass="26577">MASATGIPEQPPAAVNGADEYEPLLGRPGDVSQKEDQSLVTNLFTGTATIAQAGIWILAALVWNGIFSHELIFFSPHPLLNSAAILLTTQAILILQPTHTPSQKRSGTLTHFGLLALANLCFISALVVIEINKAPHPEYRFHSVHGIMGLVTYILIFLQAAVGVAQYFFPVIIFGSVDNGKKIYKYHRVSGYVVFVLELATVAAATQTDYNKSTLHIQLWAVLVASVLVLGGVGARVKRQKMKIF</sequence>
<evidence type="ECO:0000256" key="8">
    <source>
        <dbReference type="ARBA" id="ARBA00022989"/>
    </source>
</evidence>
<evidence type="ECO:0000256" key="7">
    <source>
        <dbReference type="ARBA" id="ARBA00022982"/>
    </source>
</evidence>
<evidence type="ECO:0000256" key="2">
    <source>
        <dbReference type="ARBA" id="ARBA00004141"/>
    </source>
</evidence>
<dbReference type="PROSITE" id="PS50939">
    <property type="entry name" value="CYTOCHROME_B561"/>
    <property type="match status" value="1"/>
</dbReference>
<evidence type="ECO:0000256" key="9">
    <source>
        <dbReference type="ARBA" id="ARBA00023004"/>
    </source>
</evidence>
<evidence type="ECO:0000313" key="14">
    <source>
        <dbReference type="EMBL" id="QSS49843.1"/>
    </source>
</evidence>
<dbReference type="GO" id="GO:0140575">
    <property type="term" value="F:transmembrane monodehydroascorbate reductase activity"/>
    <property type="evidence" value="ECO:0007669"/>
    <property type="project" value="InterPro"/>
</dbReference>
<dbReference type="Pfam" id="PF03188">
    <property type="entry name" value="Cytochrom_B561"/>
    <property type="match status" value="1"/>
</dbReference>
<feature type="transmembrane region" description="Helical" evidence="12">
    <location>
        <begin position="189"/>
        <end position="205"/>
    </location>
</feature>
<dbReference type="InterPro" id="IPR045150">
    <property type="entry name" value="CYB561D1/2"/>
</dbReference>
<evidence type="ECO:0000256" key="6">
    <source>
        <dbReference type="ARBA" id="ARBA00022723"/>
    </source>
</evidence>
<feature type="transmembrane region" description="Helical" evidence="12">
    <location>
        <begin position="151"/>
        <end position="177"/>
    </location>
</feature>
<organism evidence="14 15">
    <name type="scientific">Ajellomyces capsulatus (strain H88)</name>
    <name type="common">Darling's disease fungus</name>
    <name type="synonym">Histoplasma capsulatum</name>
    <dbReference type="NCBI Taxonomy" id="544711"/>
    <lineage>
        <taxon>Eukaryota</taxon>
        <taxon>Fungi</taxon>
        <taxon>Dikarya</taxon>
        <taxon>Ascomycota</taxon>
        <taxon>Pezizomycotina</taxon>
        <taxon>Eurotiomycetes</taxon>
        <taxon>Eurotiomycetidae</taxon>
        <taxon>Onygenales</taxon>
        <taxon>Ajellomycetaceae</taxon>
        <taxon>Histoplasma</taxon>
    </lineage>
</organism>
<name>A0A8A1LAZ0_AJEC8</name>
<feature type="transmembrane region" description="Helical" evidence="12">
    <location>
        <begin position="79"/>
        <end position="97"/>
    </location>
</feature>
<evidence type="ECO:0000256" key="11">
    <source>
        <dbReference type="SAM" id="MobiDB-lite"/>
    </source>
</evidence>
<dbReference type="AlphaFoldDB" id="A0A8A1LAZ0"/>
<keyword evidence="5 12" id="KW-0812">Transmembrane</keyword>
<feature type="transmembrane region" description="Helical" evidence="12">
    <location>
        <begin position="43"/>
        <end position="67"/>
    </location>
</feature>
<dbReference type="PANTHER" id="PTHR15422:SF45">
    <property type="entry name" value="CYTOCHROME B561 DOMAIN-CONTAINING PROTEIN"/>
    <property type="match status" value="1"/>
</dbReference>
<dbReference type="VEuPathDB" id="FungiDB:I7I53_10323"/>
<evidence type="ECO:0000256" key="4">
    <source>
        <dbReference type="ARBA" id="ARBA00022617"/>
    </source>
</evidence>